<dbReference type="NCBIfam" id="TIGR01256">
    <property type="entry name" value="modA"/>
    <property type="match status" value="1"/>
</dbReference>
<dbReference type="InterPro" id="IPR050682">
    <property type="entry name" value="ModA/WtpA"/>
</dbReference>
<dbReference type="PIRSF" id="PIRSF004846">
    <property type="entry name" value="ModA"/>
    <property type="match status" value="1"/>
</dbReference>
<evidence type="ECO:0000256" key="3">
    <source>
        <dbReference type="ARBA" id="ARBA00022729"/>
    </source>
</evidence>
<dbReference type="RefSeq" id="WP_274265557.1">
    <property type="nucleotide sequence ID" value="NZ_CP117880.1"/>
</dbReference>
<name>A0ABY7WAY1_9SPHI</name>
<organism evidence="5 6">
    <name type="scientific">Sphingobacterium oryzagri</name>
    <dbReference type="NCBI Taxonomy" id="3025669"/>
    <lineage>
        <taxon>Bacteria</taxon>
        <taxon>Pseudomonadati</taxon>
        <taxon>Bacteroidota</taxon>
        <taxon>Sphingobacteriia</taxon>
        <taxon>Sphingobacteriales</taxon>
        <taxon>Sphingobacteriaceae</taxon>
        <taxon>Sphingobacterium</taxon>
    </lineage>
</organism>
<feature type="chain" id="PRO_5046683597" evidence="4">
    <location>
        <begin position="26"/>
        <end position="258"/>
    </location>
</feature>
<keyword evidence="3 4" id="KW-0732">Signal</keyword>
<dbReference type="InterPro" id="IPR005950">
    <property type="entry name" value="ModA"/>
</dbReference>
<evidence type="ECO:0000256" key="4">
    <source>
        <dbReference type="SAM" id="SignalP"/>
    </source>
</evidence>
<comment type="similarity">
    <text evidence="1">Belongs to the bacterial solute-binding protein ModA family.</text>
</comment>
<keyword evidence="6" id="KW-1185">Reference proteome</keyword>
<proteinExistence type="inferred from homology"/>
<protein>
    <submittedName>
        <fullName evidence="5">Molybdate ABC transporter substrate-binding protein</fullName>
    </submittedName>
</protein>
<accession>A0ABY7WAY1</accession>
<evidence type="ECO:0000313" key="5">
    <source>
        <dbReference type="EMBL" id="WDF66817.1"/>
    </source>
</evidence>
<feature type="signal peptide" evidence="4">
    <location>
        <begin position="1"/>
        <end position="25"/>
    </location>
</feature>
<keyword evidence="2" id="KW-0479">Metal-binding</keyword>
<dbReference type="PANTHER" id="PTHR30632">
    <property type="entry name" value="MOLYBDATE-BINDING PERIPLASMIC PROTEIN"/>
    <property type="match status" value="1"/>
</dbReference>
<evidence type="ECO:0000256" key="2">
    <source>
        <dbReference type="ARBA" id="ARBA00022723"/>
    </source>
</evidence>
<dbReference type="SUPFAM" id="SSF53850">
    <property type="entry name" value="Periplasmic binding protein-like II"/>
    <property type="match status" value="1"/>
</dbReference>
<dbReference type="PANTHER" id="PTHR30632:SF14">
    <property type="entry name" value="TUNGSTATE_MOLYBDATE_CHROMATE-BINDING PROTEIN MODA"/>
    <property type="match status" value="1"/>
</dbReference>
<reference evidence="5 6" key="1">
    <citation type="submission" date="2023-02" db="EMBL/GenBank/DDBJ databases">
        <title>Genome sequence of Sphingobacterium sp. KACC 22765.</title>
        <authorList>
            <person name="Kim S."/>
            <person name="Heo J."/>
            <person name="Kwon S.-W."/>
        </authorList>
    </citation>
    <scope>NUCLEOTIDE SEQUENCE [LARGE SCALE GENOMIC DNA]</scope>
    <source>
        <strain evidence="5 6">KACC 22765</strain>
    </source>
</reference>
<gene>
    <name evidence="5" type="primary">modA</name>
    <name evidence="5" type="ORF">PQ465_10925</name>
</gene>
<dbReference type="CDD" id="cd13539">
    <property type="entry name" value="PBP2_AvModA"/>
    <property type="match status" value="1"/>
</dbReference>
<evidence type="ECO:0000313" key="6">
    <source>
        <dbReference type="Proteomes" id="UP001221558"/>
    </source>
</evidence>
<evidence type="ECO:0000256" key="1">
    <source>
        <dbReference type="ARBA" id="ARBA00009175"/>
    </source>
</evidence>
<dbReference type="Gene3D" id="3.40.190.10">
    <property type="entry name" value="Periplasmic binding protein-like II"/>
    <property type="match status" value="2"/>
</dbReference>
<dbReference type="InterPro" id="IPR044084">
    <property type="entry name" value="AvModA-like_subst-bd"/>
</dbReference>
<dbReference type="PROSITE" id="PS51257">
    <property type="entry name" value="PROKAR_LIPOPROTEIN"/>
    <property type="match status" value="1"/>
</dbReference>
<sequence>MKRYKGIVVAQIVLICCLLSGCTSAKKEVVRLAVAANMQYTVEALLKAYKAHADTEFELVVGASGKLSQQIIHGAPYAMLISADSSYPMALQTEGLAALPPKPYARGILVLWTNRDDMQLTDWKALLIDKRVKHIALPNPKTAPYGKAALFLLQHSGLYDQLAPKMVTAESISQASQFIASGSADIGFTAKAIVLSPQMRHVGKFIEIPDTFYPPIVQSAVLLRNEQPAIAEKALAFYDFLYSDEAKQILLTFGYKEP</sequence>
<dbReference type="EMBL" id="CP117880">
    <property type="protein sequence ID" value="WDF66817.1"/>
    <property type="molecule type" value="Genomic_DNA"/>
</dbReference>
<dbReference type="Proteomes" id="UP001221558">
    <property type="component" value="Chromosome"/>
</dbReference>
<dbReference type="Pfam" id="PF13531">
    <property type="entry name" value="SBP_bac_11"/>
    <property type="match status" value="1"/>
</dbReference>